<reference evidence="2 3" key="1">
    <citation type="submission" date="2020-07" db="EMBL/GenBank/DDBJ databases">
        <title>Sequencing the genomes of 1000 actinobacteria strains.</title>
        <authorList>
            <person name="Klenk H.-P."/>
        </authorList>
    </citation>
    <scope>NUCLEOTIDE SEQUENCE [LARGE SCALE GENOMIC DNA]</scope>
    <source>
        <strain evidence="2 3">DSM 45927</strain>
    </source>
</reference>
<dbReference type="Proteomes" id="UP000575985">
    <property type="component" value="Unassembled WGS sequence"/>
</dbReference>
<feature type="transmembrane region" description="Helical" evidence="1">
    <location>
        <begin position="120"/>
        <end position="138"/>
    </location>
</feature>
<protein>
    <submittedName>
        <fullName evidence="2">Uncharacterized protein</fullName>
    </submittedName>
</protein>
<evidence type="ECO:0000313" key="2">
    <source>
        <dbReference type="EMBL" id="NYI96530.1"/>
    </source>
</evidence>
<proteinExistence type="predicted"/>
<name>A0A853BND6_9ACTN</name>
<comment type="caution">
    <text evidence="2">The sequence shown here is derived from an EMBL/GenBank/DDBJ whole genome shotgun (WGS) entry which is preliminary data.</text>
</comment>
<accession>A0A853BND6</accession>
<keyword evidence="1" id="KW-0812">Transmembrane</keyword>
<keyword evidence="1" id="KW-0472">Membrane</keyword>
<organism evidence="2 3">
    <name type="scientific">Streptomonospora nanhaiensis</name>
    <dbReference type="NCBI Taxonomy" id="1323731"/>
    <lineage>
        <taxon>Bacteria</taxon>
        <taxon>Bacillati</taxon>
        <taxon>Actinomycetota</taxon>
        <taxon>Actinomycetes</taxon>
        <taxon>Streptosporangiales</taxon>
        <taxon>Nocardiopsidaceae</taxon>
        <taxon>Streptomonospora</taxon>
    </lineage>
</organism>
<gene>
    <name evidence="2" type="ORF">HNR12_002807</name>
</gene>
<feature type="transmembrane region" description="Helical" evidence="1">
    <location>
        <begin position="36"/>
        <end position="56"/>
    </location>
</feature>
<sequence>MERHLGFWESVRLGGYVSVPASMVLVPAAVGFQTWLIPAVAYPLILAGCVVGGWLVPRSLAATDAALVLAWLAGVAAAFGLIALGGYLISAFEPHCVSTERWECFDTVEEQRASNLRASLLPIAGGVLLLAVLTVVGVRRGGDLYDDYFGPSGRFRR</sequence>
<feature type="transmembrane region" description="Helical" evidence="1">
    <location>
        <begin position="12"/>
        <end position="30"/>
    </location>
</feature>
<keyword evidence="3" id="KW-1185">Reference proteome</keyword>
<feature type="transmembrane region" description="Helical" evidence="1">
    <location>
        <begin position="68"/>
        <end position="89"/>
    </location>
</feature>
<evidence type="ECO:0000256" key="1">
    <source>
        <dbReference type="SAM" id="Phobius"/>
    </source>
</evidence>
<evidence type="ECO:0000313" key="3">
    <source>
        <dbReference type="Proteomes" id="UP000575985"/>
    </source>
</evidence>
<dbReference type="RefSeq" id="WP_179767878.1">
    <property type="nucleotide sequence ID" value="NZ_JACCFO010000001.1"/>
</dbReference>
<dbReference type="AlphaFoldDB" id="A0A853BND6"/>
<dbReference type="EMBL" id="JACCFO010000001">
    <property type="protein sequence ID" value="NYI96530.1"/>
    <property type="molecule type" value="Genomic_DNA"/>
</dbReference>
<keyword evidence="1" id="KW-1133">Transmembrane helix</keyword>